<reference evidence="3 4" key="1">
    <citation type="journal article" date="2014" name="ISME J.">
        <title>Ecophysiology of Thioploca ingrica as revealed by the complete genome sequence supplemented with proteomic evidence.</title>
        <authorList>
            <person name="Kojima H."/>
            <person name="Ogura Y."/>
            <person name="Yamamoto N."/>
            <person name="Togashi T."/>
            <person name="Mori H."/>
            <person name="Watanabe T."/>
            <person name="Nemoto F."/>
            <person name="Kurokawa K."/>
            <person name="Hayashi T."/>
            <person name="Fukui M."/>
        </authorList>
    </citation>
    <scope>NUCLEOTIDE SEQUENCE [LARGE SCALE GENOMIC DNA]</scope>
</reference>
<proteinExistence type="predicted"/>
<dbReference type="OrthoDB" id="9771846at2"/>
<evidence type="ECO:0000313" key="4">
    <source>
        <dbReference type="Proteomes" id="UP000031623"/>
    </source>
</evidence>
<organism evidence="3 4">
    <name type="scientific">Thioploca ingrica</name>
    <dbReference type="NCBI Taxonomy" id="40754"/>
    <lineage>
        <taxon>Bacteria</taxon>
        <taxon>Pseudomonadati</taxon>
        <taxon>Pseudomonadota</taxon>
        <taxon>Gammaproteobacteria</taxon>
        <taxon>Thiotrichales</taxon>
        <taxon>Thiotrichaceae</taxon>
        <taxon>Thioploca</taxon>
    </lineage>
</organism>
<evidence type="ECO:0000313" key="3">
    <source>
        <dbReference type="EMBL" id="BAP54479.1"/>
    </source>
</evidence>
<dbReference type="SUPFAM" id="SSF53448">
    <property type="entry name" value="Nucleotide-diphospho-sugar transferases"/>
    <property type="match status" value="1"/>
</dbReference>
<dbReference type="AlphaFoldDB" id="A0A090ACM3"/>
<sequence>MAIKSDIAVIIVNFNGGELLTQCVCAVLASTVSVVVYIIDNASQDNSLPLLQQAVAHDNRVQIIKNTHNLGFARAANLALPYTTEEYLLFLNPDCLIRPDTLARFIKMMNNYPQAGMAGCLVRNLDGSEQVGCRRSVPTPWRSVIRILHLDKLFPLYPRFNSFVLTSQPLPNKPTTIEGISGACMLVRRQALTTVGPMDENYFLHCEDLDWFMRFRAKHWDILFIPEIEVVHVKGFCSHQQPIRVLWYKHSGMIRFYRKFFRHQYPLWLWWCVILTVWIRFTLLAIVTWVSHKKLIKSQS</sequence>
<dbReference type="Proteomes" id="UP000031623">
    <property type="component" value="Chromosome"/>
</dbReference>
<dbReference type="InterPro" id="IPR001173">
    <property type="entry name" value="Glyco_trans_2-like"/>
</dbReference>
<feature type="transmembrane region" description="Helical" evidence="1">
    <location>
        <begin position="268"/>
        <end position="290"/>
    </location>
</feature>
<dbReference type="GO" id="GO:0016740">
    <property type="term" value="F:transferase activity"/>
    <property type="evidence" value="ECO:0007669"/>
    <property type="project" value="UniProtKB-KW"/>
</dbReference>
<keyword evidence="4" id="KW-1185">Reference proteome</keyword>
<evidence type="ECO:0000259" key="2">
    <source>
        <dbReference type="Pfam" id="PF00535"/>
    </source>
</evidence>
<dbReference type="KEGG" id="tig:THII_0182"/>
<protein>
    <submittedName>
        <fullName evidence="3">Glycosyl transferase, group 2 family protein</fullName>
    </submittedName>
</protein>
<dbReference type="PANTHER" id="PTHR43179:SF7">
    <property type="entry name" value="RHAMNOSYLTRANSFERASE WBBL"/>
    <property type="match status" value="1"/>
</dbReference>
<dbReference type="InterPro" id="IPR029044">
    <property type="entry name" value="Nucleotide-diphossugar_trans"/>
</dbReference>
<evidence type="ECO:0000256" key="1">
    <source>
        <dbReference type="SAM" id="Phobius"/>
    </source>
</evidence>
<dbReference type="HOGENOM" id="CLU_023845_0_5_6"/>
<dbReference type="Pfam" id="PF00535">
    <property type="entry name" value="Glycos_transf_2"/>
    <property type="match status" value="1"/>
</dbReference>
<feature type="domain" description="Glycosyltransferase 2-like" evidence="2">
    <location>
        <begin position="9"/>
        <end position="192"/>
    </location>
</feature>
<accession>A0A090ACM3</accession>
<keyword evidence="1" id="KW-0472">Membrane</keyword>
<dbReference type="Gene3D" id="3.90.550.10">
    <property type="entry name" value="Spore Coat Polysaccharide Biosynthesis Protein SpsA, Chain A"/>
    <property type="match status" value="1"/>
</dbReference>
<name>A0A090ACM3_9GAMM</name>
<dbReference type="PANTHER" id="PTHR43179">
    <property type="entry name" value="RHAMNOSYLTRANSFERASE WBBL"/>
    <property type="match status" value="1"/>
</dbReference>
<dbReference type="CDD" id="cd04186">
    <property type="entry name" value="GT_2_like_c"/>
    <property type="match status" value="1"/>
</dbReference>
<keyword evidence="1" id="KW-0812">Transmembrane</keyword>
<dbReference type="STRING" id="40754.THII_0182"/>
<keyword evidence="1" id="KW-1133">Transmembrane helix</keyword>
<keyword evidence="3" id="KW-0808">Transferase</keyword>
<gene>
    <name evidence="3" type="ORF">THII_0182</name>
</gene>
<dbReference type="EMBL" id="AP014633">
    <property type="protein sequence ID" value="BAP54479.1"/>
    <property type="molecule type" value="Genomic_DNA"/>
</dbReference>